<accession>A0A975IV84</accession>
<dbReference type="Pfam" id="PF00990">
    <property type="entry name" value="GGDEF"/>
    <property type="match status" value="1"/>
</dbReference>
<dbReference type="GO" id="GO:0043709">
    <property type="term" value="P:cell adhesion involved in single-species biofilm formation"/>
    <property type="evidence" value="ECO:0007669"/>
    <property type="project" value="TreeGrafter"/>
</dbReference>
<name>A0A975IV84_9CAUL</name>
<dbReference type="InterPro" id="IPR029787">
    <property type="entry name" value="Nucleotide_cyclase"/>
</dbReference>
<dbReference type="CDD" id="cd01949">
    <property type="entry name" value="GGDEF"/>
    <property type="match status" value="1"/>
</dbReference>
<evidence type="ECO:0000256" key="1">
    <source>
        <dbReference type="ARBA" id="ARBA00012528"/>
    </source>
</evidence>
<protein>
    <recommendedName>
        <fullName evidence="1">diguanylate cyclase</fullName>
        <ecNumber evidence="1">2.7.7.65</ecNumber>
    </recommendedName>
</protein>
<dbReference type="GO" id="GO:1902201">
    <property type="term" value="P:negative regulation of bacterial-type flagellum-dependent cell motility"/>
    <property type="evidence" value="ECO:0007669"/>
    <property type="project" value="TreeGrafter"/>
</dbReference>
<reference evidence="4" key="1">
    <citation type="submission" date="2021-04" db="EMBL/GenBank/DDBJ databases">
        <title>The complete genome sequence of Caulobacter sp. S6.</title>
        <authorList>
            <person name="Tang Y."/>
            <person name="Ouyang W."/>
            <person name="Liu Q."/>
            <person name="Huang B."/>
            <person name="Guo Z."/>
            <person name="Lei P."/>
        </authorList>
    </citation>
    <scope>NUCLEOTIDE SEQUENCE</scope>
    <source>
        <strain evidence="4">S6</strain>
    </source>
</reference>
<dbReference type="AlphaFoldDB" id="A0A975IV84"/>
<feature type="coiled-coil region" evidence="2">
    <location>
        <begin position="55"/>
        <end position="82"/>
    </location>
</feature>
<dbReference type="InterPro" id="IPR050469">
    <property type="entry name" value="Diguanylate_Cyclase"/>
</dbReference>
<sequence length="236" mass="25109">MKLLGVRADPLSAVRRRAALVAEAAQMPGAVQAPDSASFLGIVEAELTPAVRAALTRLISEIDELRGEVGRLKARLNEAEDLADLDALTPLLNRRAFLRELKRILAFSQRFGGPCSLVYFDLEGFKAVNDRFGHAAGDEALKGVAERLAAHVREGDVIGRIGGDEFGVILVQADLGAALARAGAMAAAIETQPVACGDWLVPLKITYGVRQLDPGMTAEEALGQADHAMYAQRRAG</sequence>
<dbReference type="EMBL" id="CP073078">
    <property type="protein sequence ID" value="QUD87046.1"/>
    <property type="molecule type" value="Genomic_DNA"/>
</dbReference>
<gene>
    <name evidence="4" type="ORF">KCG34_18540</name>
</gene>
<keyword evidence="4" id="KW-0808">Transferase</keyword>
<dbReference type="PROSITE" id="PS50887">
    <property type="entry name" value="GGDEF"/>
    <property type="match status" value="1"/>
</dbReference>
<evidence type="ECO:0000259" key="3">
    <source>
        <dbReference type="PROSITE" id="PS50887"/>
    </source>
</evidence>
<organism evidence="4 5">
    <name type="scientific">Phenylobacterium montanum</name>
    <dbReference type="NCBI Taxonomy" id="2823693"/>
    <lineage>
        <taxon>Bacteria</taxon>
        <taxon>Pseudomonadati</taxon>
        <taxon>Pseudomonadota</taxon>
        <taxon>Alphaproteobacteria</taxon>
        <taxon>Caulobacterales</taxon>
        <taxon>Caulobacteraceae</taxon>
        <taxon>Phenylobacterium</taxon>
    </lineage>
</organism>
<dbReference type="PANTHER" id="PTHR45138">
    <property type="entry name" value="REGULATORY COMPONENTS OF SENSORY TRANSDUCTION SYSTEM"/>
    <property type="match status" value="1"/>
</dbReference>
<dbReference type="InterPro" id="IPR000160">
    <property type="entry name" value="GGDEF_dom"/>
</dbReference>
<dbReference type="GO" id="GO:0005886">
    <property type="term" value="C:plasma membrane"/>
    <property type="evidence" value="ECO:0007669"/>
    <property type="project" value="TreeGrafter"/>
</dbReference>
<dbReference type="EC" id="2.7.7.65" evidence="1"/>
<keyword evidence="2" id="KW-0175">Coiled coil</keyword>
<keyword evidence="5" id="KW-1185">Reference proteome</keyword>
<dbReference type="SUPFAM" id="SSF55073">
    <property type="entry name" value="Nucleotide cyclase"/>
    <property type="match status" value="1"/>
</dbReference>
<dbReference type="InterPro" id="IPR043128">
    <property type="entry name" value="Rev_trsase/Diguanyl_cyclase"/>
</dbReference>
<dbReference type="Proteomes" id="UP000676409">
    <property type="component" value="Chromosome"/>
</dbReference>
<keyword evidence="4" id="KW-0548">Nucleotidyltransferase</keyword>
<evidence type="ECO:0000313" key="4">
    <source>
        <dbReference type="EMBL" id="QUD87046.1"/>
    </source>
</evidence>
<dbReference type="KEGG" id="caul:KCG34_18540"/>
<dbReference type="GO" id="GO:0052621">
    <property type="term" value="F:diguanylate cyclase activity"/>
    <property type="evidence" value="ECO:0007669"/>
    <property type="project" value="UniProtKB-EC"/>
</dbReference>
<dbReference type="RefSeq" id="WP_211937098.1">
    <property type="nucleotide sequence ID" value="NZ_CP073078.1"/>
</dbReference>
<feature type="domain" description="GGDEF" evidence="3">
    <location>
        <begin position="113"/>
        <end position="236"/>
    </location>
</feature>
<evidence type="ECO:0000313" key="5">
    <source>
        <dbReference type="Proteomes" id="UP000676409"/>
    </source>
</evidence>
<dbReference type="SMART" id="SM00267">
    <property type="entry name" value="GGDEF"/>
    <property type="match status" value="1"/>
</dbReference>
<dbReference type="Gene3D" id="3.30.70.270">
    <property type="match status" value="1"/>
</dbReference>
<proteinExistence type="predicted"/>
<dbReference type="PANTHER" id="PTHR45138:SF24">
    <property type="entry name" value="DIGUANYLATE CYCLASE DGCC-RELATED"/>
    <property type="match status" value="1"/>
</dbReference>
<evidence type="ECO:0000256" key="2">
    <source>
        <dbReference type="SAM" id="Coils"/>
    </source>
</evidence>
<dbReference type="NCBIfam" id="TIGR00254">
    <property type="entry name" value="GGDEF"/>
    <property type="match status" value="1"/>
</dbReference>